<reference evidence="1" key="1">
    <citation type="journal article" date="2012" name="J. Bacteriol.">
        <title>Genome sequences of type strains of seven species of the marine bacterium Pseudoalteromonas.</title>
        <authorList>
            <person name="Xie B.B."/>
            <person name="Shu Y.L."/>
            <person name="Qin Q.L."/>
            <person name="Rong J.C."/>
            <person name="Zhang X.Y."/>
            <person name="Chen X.L."/>
            <person name="Shi M."/>
            <person name="He H.L."/>
            <person name="Zhou B.C."/>
            <person name="Zhang Y.Z."/>
        </authorList>
    </citation>
    <scope>NUCLEOTIDE SEQUENCE [LARGE SCALE GENOMIC DNA]</scope>
    <source>
        <strain evidence="1">NCIMB 1889</strain>
    </source>
</reference>
<gene>
    <name evidence="1" type="ORF">PCIT_00213</name>
</gene>
<proteinExistence type="predicted"/>
<dbReference type="EMBL" id="AHBZ02000010">
    <property type="protein sequence ID" value="ERG20728.1"/>
    <property type="molecule type" value="Genomic_DNA"/>
</dbReference>
<protein>
    <submittedName>
        <fullName evidence="1">Peptide synthase</fullName>
    </submittedName>
</protein>
<name>U1KXN1_9GAMM</name>
<dbReference type="AlphaFoldDB" id="U1KXN1"/>
<feature type="non-terminal residue" evidence="1">
    <location>
        <position position="70"/>
    </location>
</feature>
<reference evidence="1" key="2">
    <citation type="submission" date="2013-04" db="EMBL/GenBank/DDBJ databases">
        <title>Genome sequence of Pseudoalteromonas citrea.</title>
        <authorList>
            <person name="Xie B.-B."/>
            <person name="Rong J.-C."/>
            <person name="Qin Q.-L."/>
            <person name="Shu Y.-L."/>
            <person name="Zhang Y.-Z."/>
        </authorList>
    </citation>
    <scope>NUCLEOTIDE SEQUENCE</scope>
    <source>
        <strain evidence="1">NCIMB 1889</strain>
    </source>
</reference>
<accession>U1KXN1</accession>
<feature type="non-terminal residue" evidence="1">
    <location>
        <position position="1"/>
    </location>
</feature>
<comment type="caution">
    <text evidence="1">The sequence shown here is derived from an EMBL/GenBank/DDBJ whole genome shotgun (WGS) entry which is preliminary data.</text>
</comment>
<sequence length="70" mass="8023">AWIDLQAIEVNGQFMSKWLYVEQLFSPEYMAELNHMYCALITHLAGHDWEQPVDIFKLPTADAAIIAEAN</sequence>
<organism evidence="1">
    <name type="scientific">Pseudoalteromonas citrea DSM 8771</name>
    <dbReference type="NCBI Taxonomy" id="1117314"/>
    <lineage>
        <taxon>Bacteria</taxon>
        <taxon>Pseudomonadati</taxon>
        <taxon>Pseudomonadota</taxon>
        <taxon>Gammaproteobacteria</taxon>
        <taxon>Alteromonadales</taxon>
        <taxon>Pseudoalteromonadaceae</taxon>
        <taxon>Pseudoalteromonas</taxon>
    </lineage>
</organism>
<evidence type="ECO:0000313" key="1">
    <source>
        <dbReference type="EMBL" id="ERG20728.1"/>
    </source>
</evidence>